<dbReference type="EMBL" id="VUMT01000017">
    <property type="protein sequence ID" value="MSS64369.1"/>
    <property type="molecule type" value="Genomic_DNA"/>
</dbReference>
<comment type="caution">
    <text evidence="7">The sequence shown here is derived from an EMBL/GenBank/DDBJ whole genome shotgun (WGS) entry which is preliminary data.</text>
</comment>
<evidence type="ECO:0000256" key="3">
    <source>
        <dbReference type="ARBA" id="ARBA00023204"/>
    </source>
</evidence>
<dbReference type="SUPFAM" id="SSF54211">
    <property type="entry name" value="Ribosomal protein S5 domain 2-like"/>
    <property type="match status" value="1"/>
</dbReference>
<evidence type="ECO:0000259" key="5">
    <source>
        <dbReference type="SMART" id="SM00853"/>
    </source>
</evidence>
<dbReference type="InterPro" id="IPR037198">
    <property type="entry name" value="MutL_C_sf"/>
</dbReference>
<dbReference type="Gene3D" id="3.30.230.10">
    <property type="match status" value="1"/>
</dbReference>
<dbReference type="PANTHER" id="PTHR10073">
    <property type="entry name" value="DNA MISMATCH REPAIR PROTEIN MLH, PMS, MUTL"/>
    <property type="match status" value="1"/>
</dbReference>
<name>A0A6L5Y0H3_9FIRM</name>
<keyword evidence="3 4" id="KW-0234">DNA repair</keyword>
<dbReference type="SMART" id="SM00853">
    <property type="entry name" value="MutL_C"/>
    <property type="match status" value="1"/>
</dbReference>
<dbReference type="SMART" id="SM01340">
    <property type="entry name" value="DNA_mis_repair"/>
    <property type="match status" value="1"/>
</dbReference>
<dbReference type="HAMAP" id="MF_00149">
    <property type="entry name" value="DNA_mis_repair"/>
    <property type="match status" value="1"/>
</dbReference>
<organism evidence="7 8">
    <name type="scientific">Velocimicrobium porci</name>
    <dbReference type="NCBI Taxonomy" id="2606634"/>
    <lineage>
        <taxon>Bacteria</taxon>
        <taxon>Bacillati</taxon>
        <taxon>Bacillota</taxon>
        <taxon>Clostridia</taxon>
        <taxon>Lachnospirales</taxon>
        <taxon>Lachnospiraceae</taxon>
        <taxon>Velocimicrobium</taxon>
    </lineage>
</organism>
<protein>
    <recommendedName>
        <fullName evidence="4">DNA mismatch repair protein MutL</fullName>
    </recommendedName>
</protein>
<accession>A0A6L5Y0H3</accession>
<dbReference type="InterPro" id="IPR042121">
    <property type="entry name" value="MutL_C_regsub"/>
</dbReference>
<evidence type="ECO:0000256" key="2">
    <source>
        <dbReference type="ARBA" id="ARBA00022763"/>
    </source>
</evidence>
<dbReference type="InterPro" id="IPR014721">
    <property type="entry name" value="Ribsml_uS5_D2-typ_fold_subgr"/>
</dbReference>
<dbReference type="Pfam" id="PF01119">
    <property type="entry name" value="DNA_mis_repair"/>
    <property type="match status" value="1"/>
</dbReference>
<dbReference type="Gene3D" id="3.30.1540.20">
    <property type="entry name" value="MutL, C-terminal domain, dimerisation subdomain"/>
    <property type="match status" value="1"/>
</dbReference>
<dbReference type="InterPro" id="IPR036890">
    <property type="entry name" value="HATPase_C_sf"/>
</dbReference>
<dbReference type="InterPro" id="IPR038973">
    <property type="entry name" value="MutL/Mlh/Pms-like"/>
</dbReference>
<dbReference type="InterPro" id="IPR002099">
    <property type="entry name" value="MutL/Mlh/PMS"/>
</dbReference>
<dbReference type="GO" id="GO:0006298">
    <property type="term" value="P:mismatch repair"/>
    <property type="evidence" value="ECO:0007669"/>
    <property type="project" value="UniProtKB-UniRule"/>
</dbReference>
<dbReference type="InterPro" id="IPR020667">
    <property type="entry name" value="DNA_mismatch_repair_MutL"/>
</dbReference>
<dbReference type="CDD" id="cd00782">
    <property type="entry name" value="MutL_Trans"/>
    <property type="match status" value="1"/>
</dbReference>
<dbReference type="CDD" id="cd16926">
    <property type="entry name" value="HATPase_MutL-MLH-PMS-like"/>
    <property type="match status" value="1"/>
</dbReference>
<keyword evidence="7" id="KW-0540">Nuclease</keyword>
<dbReference type="InterPro" id="IPR042120">
    <property type="entry name" value="MutL_C_dimsub"/>
</dbReference>
<dbReference type="Gene3D" id="3.30.1370.100">
    <property type="entry name" value="MutL, C-terminal domain, regulatory subdomain"/>
    <property type="match status" value="1"/>
</dbReference>
<dbReference type="RefSeq" id="WP_154519760.1">
    <property type="nucleotide sequence ID" value="NZ_VUMT01000017.1"/>
</dbReference>
<dbReference type="NCBIfam" id="TIGR00585">
    <property type="entry name" value="mutl"/>
    <property type="match status" value="1"/>
</dbReference>
<evidence type="ECO:0000256" key="1">
    <source>
        <dbReference type="ARBA" id="ARBA00006082"/>
    </source>
</evidence>
<keyword evidence="8" id="KW-1185">Reference proteome</keyword>
<sequence length="620" mass="71255">MNHITLLDQNTINKIAAGEVVERPAAVVKELVENSIDAKANVITVEIKEGGISFIRITDNGTGIEKSEIPIAFKRHSTSKIRSVEDLITVSSLGFRGEALASIAAVSQIELVTKTNGSLTGSRYLIEGGEEKSLEEIGCPEGTTFLMRNLFYNTPARRKFLKSSMTEASYISDLVERMAVSHPNISFKFLNNNQLKLHTSGNGQMKEVIYHIYGREIASQLLPVFFEDGFLKISGFIGKPIISRGNRNYMNYFINGRYIKSSVINKAIEEAYKPYTMAHRYPFTCLLFEIESERIDVNVHPTKMEVRFTHQEELFRILYDVLSECLRQRELIPEIQLGLEKKEKIKLENKIAEPFEVNRRMEENNKEKISDVPKNFDMSPFEILSKESIKREDINNVSEDLIKENKAVYEAKPQQLNLFEERLLSKEAVKQHRIIGQLFSTYWIVEYQDKMFLIDQHAAHEKVLYERTMKTLENKQHNSQMLKPPIILSLNLREQEVLMTHMEMFRQLGFEIEPFGGKEYSVHAVPNDLYNIAQRDLLIEVIDNLANEDGKHKPDILLEKVASMSCKAAVKGHQTLSYAEAKELINELLTLENPYHCPHGRPTIVSMSKYEIEKKFKRIV</sequence>
<dbReference type="InterPro" id="IPR014790">
    <property type="entry name" value="MutL_C"/>
</dbReference>
<dbReference type="Pfam" id="PF13589">
    <property type="entry name" value="HATPase_c_3"/>
    <property type="match status" value="1"/>
</dbReference>
<reference evidence="7 8" key="1">
    <citation type="submission" date="2019-08" db="EMBL/GenBank/DDBJ databases">
        <title>In-depth cultivation of the pig gut microbiome towards novel bacterial diversity and tailored functional studies.</title>
        <authorList>
            <person name="Wylensek D."/>
            <person name="Hitch T.C.A."/>
            <person name="Clavel T."/>
        </authorList>
    </citation>
    <scope>NUCLEOTIDE SEQUENCE [LARGE SCALE GENOMIC DNA]</scope>
    <source>
        <strain evidence="7 8">WCA-693-APC-MOT-I</strain>
    </source>
</reference>
<dbReference type="GO" id="GO:0032300">
    <property type="term" value="C:mismatch repair complex"/>
    <property type="evidence" value="ECO:0007669"/>
    <property type="project" value="InterPro"/>
</dbReference>
<dbReference type="InterPro" id="IPR014762">
    <property type="entry name" value="DNA_mismatch_repair_CS"/>
</dbReference>
<dbReference type="GO" id="GO:0004519">
    <property type="term" value="F:endonuclease activity"/>
    <property type="evidence" value="ECO:0007669"/>
    <property type="project" value="UniProtKB-KW"/>
</dbReference>
<feature type="domain" description="MutL C-terminal dimerisation" evidence="5">
    <location>
        <begin position="434"/>
        <end position="576"/>
    </location>
</feature>
<dbReference type="PROSITE" id="PS00058">
    <property type="entry name" value="DNA_MISMATCH_REPAIR_1"/>
    <property type="match status" value="1"/>
</dbReference>
<dbReference type="InterPro" id="IPR020568">
    <property type="entry name" value="Ribosomal_Su5_D2-typ_SF"/>
</dbReference>
<dbReference type="Proteomes" id="UP000482209">
    <property type="component" value="Unassembled WGS sequence"/>
</dbReference>
<dbReference type="SUPFAM" id="SSF55874">
    <property type="entry name" value="ATPase domain of HSP90 chaperone/DNA topoisomerase II/histidine kinase"/>
    <property type="match status" value="1"/>
</dbReference>
<evidence type="ECO:0000256" key="4">
    <source>
        <dbReference type="HAMAP-Rule" id="MF_00149"/>
    </source>
</evidence>
<comment type="similarity">
    <text evidence="1 4">Belongs to the DNA mismatch repair MutL/HexB family.</text>
</comment>
<dbReference type="Gene3D" id="3.30.565.10">
    <property type="entry name" value="Histidine kinase-like ATPase, C-terminal domain"/>
    <property type="match status" value="1"/>
</dbReference>
<gene>
    <name evidence="4 7" type="primary">mutL</name>
    <name evidence="7" type="ORF">FYJ58_10860</name>
</gene>
<proteinExistence type="inferred from homology"/>
<dbReference type="Pfam" id="PF08676">
    <property type="entry name" value="MutL_C"/>
    <property type="match status" value="1"/>
</dbReference>
<dbReference type="PANTHER" id="PTHR10073:SF12">
    <property type="entry name" value="DNA MISMATCH REPAIR PROTEIN MLH1"/>
    <property type="match status" value="1"/>
</dbReference>
<dbReference type="SUPFAM" id="SSF118116">
    <property type="entry name" value="DNA mismatch repair protein MutL"/>
    <property type="match status" value="1"/>
</dbReference>
<keyword evidence="7" id="KW-0378">Hydrolase</keyword>
<dbReference type="GO" id="GO:0016887">
    <property type="term" value="F:ATP hydrolysis activity"/>
    <property type="evidence" value="ECO:0007669"/>
    <property type="project" value="InterPro"/>
</dbReference>
<dbReference type="GO" id="GO:0030983">
    <property type="term" value="F:mismatched DNA binding"/>
    <property type="evidence" value="ECO:0007669"/>
    <property type="project" value="InterPro"/>
</dbReference>
<evidence type="ECO:0000259" key="6">
    <source>
        <dbReference type="SMART" id="SM01340"/>
    </source>
</evidence>
<comment type="function">
    <text evidence="4">This protein is involved in the repair of mismatches in DNA. It is required for dam-dependent methyl-directed DNA mismatch repair. May act as a 'molecular matchmaker', a protein that promotes the formation of a stable complex between two or more DNA-binding proteins in an ATP-dependent manner without itself being part of a final effector complex.</text>
</comment>
<keyword evidence="2 4" id="KW-0227">DNA damage</keyword>
<dbReference type="GO" id="GO:0005524">
    <property type="term" value="F:ATP binding"/>
    <property type="evidence" value="ECO:0007669"/>
    <property type="project" value="InterPro"/>
</dbReference>
<evidence type="ECO:0000313" key="8">
    <source>
        <dbReference type="Proteomes" id="UP000482209"/>
    </source>
</evidence>
<feature type="domain" description="DNA mismatch repair protein S5" evidence="6">
    <location>
        <begin position="209"/>
        <end position="327"/>
    </location>
</feature>
<dbReference type="FunFam" id="3.30.565.10:FF:000003">
    <property type="entry name" value="DNA mismatch repair endonuclease MutL"/>
    <property type="match status" value="1"/>
</dbReference>
<dbReference type="GO" id="GO:0140664">
    <property type="term" value="F:ATP-dependent DNA damage sensor activity"/>
    <property type="evidence" value="ECO:0007669"/>
    <property type="project" value="InterPro"/>
</dbReference>
<dbReference type="InterPro" id="IPR013507">
    <property type="entry name" value="DNA_mismatch_S5_2-like"/>
</dbReference>
<dbReference type="AlphaFoldDB" id="A0A6L5Y0H3"/>
<keyword evidence="7" id="KW-0255">Endonuclease</keyword>
<evidence type="ECO:0000313" key="7">
    <source>
        <dbReference type="EMBL" id="MSS64369.1"/>
    </source>
</evidence>